<comment type="caution">
    <text evidence="19">The sequence shown here is derived from an EMBL/GenBank/DDBJ whole genome shotgun (WGS) entry which is preliminary data.</text>
</comment>
<dbReference type="InterPro" id="IPR000121">
    <property type="entry name" value="PEP_util_C"/>
</dbReference>
<dbReference type="InterPro" id="IPR015813">
    <property type="entry name" value="Pyrv/PenolPyrv_kinase-like_dom"/>
</dbReference>
<keyword evidence="7 15" id="KW-0808">Transferase</keyword>
<dbReference type="Pfam" id="PF02896">
    <property type="entry name" value="PEP-utilizers_C"/>
    <property type="match status" value="1"/>
</dbReference>
<dbReference type="PIRSF" id="PIRSF000854">
    <property type="entry name" value="PEP_synthase"/>
    <property type="match status" value="1"/>
</dbReference>
<dbReference type="FunFam" id="3.50.30.10:FF:000002">
    <property type="entry name" value="Phosphoenolpyruvate synthase"/>
    <property type="match status" value="1"/>
</dbReference>
<dbReference type="GO" id="GO:0006094">
    <property type="term" value="P:gluconeogenesis"/>
    <property type="evidence" value="ECO:0007669"/>
    <property type="project" value="UniProtKB-UniPathway"/>
</dbReference>
<dbReference type="RefSeq" id="WP_123392729.1">
    <property type="nucleotide sequence ID" value="NZ_RKHO01000001.1"/>
</dbReference>
<dbReference type="GO" id="GO:0046872">
    <property type="term" value="F:metal ion binding"/>
    <property type="evidence" value="ECO:0007669"/>
    <property type="project" value="UniProtKB-KW"/>
</dbReference>
<keyword evidence="12 15" id="KW-0460">Magnesium</keyword>
<dbReference type="InterPro" id="IPR013815">
    <property type="entry name" value="ATP_grasp_subdomain_1"/>
</dbReference>
<accession>A0A3N2CZU2</accession>
<evidence type="ECO:0000259" key="18">
    <source>
        <dbReference type="Pfam" id="PF02896"/>
    </source>
</evidence>
<evidence type="ECO:0000256" key="7">
    <source>
        <dbReference type="ARBA" id="ARBA00022679"/>
    </source>
</evidence>
<keyword evidence="10 15" id="KW-0418">Kinase</keyword>
<dbReference type="PANTHER" id="PTHR43030">
    <property type="entry name" value="PHOSPHOENOLPYRUVATE SYNTHASE"/>
    <property type="match status" value="1"/>
</dbReference>
<dbReference type="OrthoDB" id="9765468at2"/>
<comment type="pathway">
    <text evidence="3 15">Carbohydrate biosynthesis; gluconeogenesis.</text>
</comment>
<dbReference type="PANTHER" id="PTHR43030:SF1">
    <property type="entry name" value="PHOSPHOENOLPYRUVATE SYNTHASE"/>
    <property type="match status" value="1"/>
</dbReference>
<dbReference type="SUPFAM" id="SSF51621">
    <property type="entry name" value="Phosphoenolpyruvate/pyruvate domain"/>
    <property type="match status" value="1"/>
</dbReference>
<evidence type="ECO:0000256" key="10">
    <source>
        <dbReference type="ARBA" id="ARBA00022777"/>
    </source>
</evidence>
<evidence type="ECO:0000256" key="3">
    <source>
        <dbReference type="ARBA" id="ARBA00004742"/>
    </source>
</evidence>
<dbReference type="SUPFAM" id="SSF52009">
    <property type="entry name" value="Phosphohistidine domain"/>
    <property type="match status" value="1"/>
</dbReference>
<evidence type="ECO:0000256" key="5">
    <source>
        <dbReference type="ARBA" id="ARBA00011996"/>
    </source>
</evidence>
<sequence>MSDQTPAPNVRWFSDLGMDDLDQVGGKNASLGEMVSHLTDLGVAVPNGFATTADAFVRFLEVDGLATRIEERIKDLDTDDTRALAEAGREVRGWINEHPFPSDLESQVREAYDVLVEESAGTAEPSFAVRSSATAEDLPDASFAGQQETFLNVKGIEAILQSVREVYASLYNDRAISYRVHHGFAHADVGISAGVQKMVRSDVGSSGVMFTMDTESGFRDAVFVTSAYGLGEGVVQGAVNPDEWYVYKPALRAGRPAVLKRGVGGKATKMVYTQDPAVGRTTEFVDVDAADSRLLSLTDAEVEELARHALTIEDHYGRPMDIEWAKDGVEGGLYILQARPETVQSRSTGTLERFKISRQVTEGAEVVVEGRAIGQKIGAGAVRVMSSIDQMHEFVEGEVLVADMTDPDWEPIMKRASAIVTNRGGRTCHAAIIARELGIPAVVGTRSGTKDMADGREVTVSCAEGDTGMVYDGILDFDIERTELDSMPDVPVKIMMNVGTPDQAFSFAQLPNRGVGLARLEFIINRQIGIHPKALLELEAGGEDLPAELRSEVEDIIAAYPSPRDFFVQRVAEGVSMLAAAFAPEPVIVRMSDFKSNEYANLVGGTRYEPDEENPMIGYRGASRYLSEEFADCFEMECAALKHVRDEMGLTNVKIMIPFVRTVTEAKGVIDLLGTHGLVRGENDLQVVMMCEVPSNAVIPEAFLEHFDGFSIGSNDLTQLTLGVDRDSSLVAGSFDERDPAVKVLLEKAIRACRDLDKYVGICGQGPSDHPDLADWLVEQGIESMSLNPDTVVDTWLRLGKQAAERG</sequence>
<dbReference type="SUPFAM" id="SSF56059">
    <property type="entry name" value="Glutathione synthetase ATP-binding domain-like"/>
    <property type="match status" value="1"/>
</dbReference>
<evidence type="ECO:0000256" key="15">
    <source>
        <dbReference type="PIRNR" id="PIRNR000854"/>
    </source>
</evidence>
<evidence type="ECO:0000256" key="12">
    <source>
        <dbReference type="ARBA" id="ARBA00022842"/>
    </source>
</evidence>
<keyword evidence="20" id="KW-1185">Reference proteome</keyword>
<evidence type="ECO:0000256" key="13">
    <source>
        <dbReference type="ARBA" id="ARBA00033470"/>
    </source>
</evidence>
<proteinExistence type="inferred from homology"/>
<evidence type="ECO:0000256" key="1">
    <source>
        <dbReference type="ARBA" id="ARBA00001946"/>
    </source>
</evidence>
<dbReference type="PROSITE" id="PS00370">
    <property type="entry name" value="PEP_ENZYMES_PHOS_SITE"/>
    <property type="match status" value="1"/>
</dbReference>
<dbReference type="Gene3D" id="3.30.470.20">
    <property type="entry name" value="ATP-grasp fold, B domain"/>
    <property type="match status" value="1"/>
</dbReference>
<dbReference type="InterPro" id="IPR008279">
    <property type="entry name" value="PEP-util_enz_mobile_dom"/>
</dbReference>
<feature type="domain" description="PEP-utilising enzyme mobile" evidence="16">
    <location>
        <begin position="396"/>
        <end position="465"/>
    </location>
</feature>
<dbReference type="EMBL" id="RKHO01000001">
    <property type="protein sequence ID" value="ROR93003.1"/>
    <property type="molecule type" value="Genomic_DNA"/>
</dbReference>
<evidence type="ECO:0000256" key="8">
    <source>
        <dbReference type="ARBA" id="ARBA00022723"/>
    </source>
</evidence>
<dbReference type="NCBIfam" id="NF005057">
    <property type="entry name" value="PRK06464.1"/>
    <property type="match status" value="1"/>
</dbReference>
<gene>
    <name evidence="19" type="ORF">EDD33_3908</name>
</gene>
<dbReference type="FunFam" id="3.30.470.20:FF:000017">
    <property type="entry name" value="Phosphoenolpyruvate synthase"/>
    <property type="match status" value="1"/>
</dbReference>
<evidence type="ECO:0000256" key="4">
    <source>
        <dbReference type="ARBA" id="ARBA00007837"/>
    </source>
</evidence>
<organism evidence="19 20">
    <name type="scientific">Nocardioides aurantiacus</name>
    <dbReference type="NCBI Taxonomy" id="86796"/>
    <lineage>
        <taxon>Bacteria</taxon>
        <taxon>Bacillati</taxon>
        <taxon>Actinomycetota</taxon>
        <taxon>Actinomycetes</taxon>
        <taxon>Propionibacteriales</taxon>
        <taxon>Nocardioidaceae</taxon>
        <taxon>Nocardioides</taxon>
    </lineage>
</organism>
<dbReference type="GO" id="GO:0008986">
    <property type="term" value="F:pyruvate, water dikinase activity"/>
    <property type="evidence" value="ECO:0007669"/>
    <property type="project" value="UniProtKB-EC"/>
</dbReference>
<dbReference type="Proteomes" id="UP000281738">
    <property type="component" value="Unassembled WGS sequence"/>
</dbReference>
<evidence type="ECO:0000313" key="19">
    <source>
        <dbReference type="EMBL" id="ROR93003.1"/>
    </source>
</evidence>
<dbReference type="PROSITE" id="PS00742">
    <property type="entry name" value="PEP_ENZYMES_2"/>
    <property type="match status" value="1"/>
</dbReference>
<protein>
    <recommendedName>
        <fullName evidence="6 15">Phosphoenolpyruvate synthase</fullName>
        <shortName evidence="15">PEP synthase</shortName>
        <ecNumber evidence="5 15">2.7.9.2</ecNumber>
    </recommendedName>
    <alternativeName>
        <fullName evidence="13 15">Pyruvate, water dikinase</fullName>
    </alternativeName>
</protein>
<evidence type="ECO:0000256" key="9">
    <source>
        <dbReference type="ARBA" id="ARBA00022741"/>
    </source>
</evidence>
<dbReference type="GO" id="GO:0005524">
    <property type="term" value="F:ATP binding"/>
    <property type="evidence" value="ECO:0007669"/>
    <property type="project" value="UniProtKB-KW"/>
</dbReference>
<name>A0A3N2CZU2_9ACTN</name>
<dbReference type="UniPathway" id="UPA00138"/>
<evidence type="ECO:0000259" key="16">
    <source>
        <dbReference type="Pfam" id="PF00391"/>
    </source>
</evidence>
<dbReference type="EC" id="2.7.9.2" evidence="5 15"/>
<keyword evidence="8 15" id="KW-0479">Metal-binding</keyword>
<comment type="catalytic activity">
    <reaction evidence="14 15">
        <text>pyruvate + ATP + H2O = phosphoenolpyruvate + AMP + phosphate + 2 H(+)</text>
        <dbReference type="Rhea" id="RHEA:11364"/>
        <dbReference type="ChEBI" id="CHEBI:15361"/>
        <dbReference type="ChEBI" id="CHEBI:15377"/>
        <dbReference type="ChEBI" id="CHEBI:15378"/>
        <dbReference type="ChEBI" id="CHEBI:30616"/>
        <dbReference type="ChEBI" id="CHEBI:43474"/>
        <dbReference type="ChEBI" id="CHEBI:58702"/>
        <dbReference type="ChEBI" id="CHEBI:456215"/>
        <dbReference type="EC" id="2.7.9.2"/>
    </reaction>
</comment>
<keyword evidence="9 15" id="KW-0547">Nucleotide-binding</keyword>
<dbReference type="InterPro" id="IPR018274">
    <property type="entry name" value="PEP_util_AS"/>
</dbReference>
<dbReference type="Gene3D" id="3.30.1490.20">
    <property type="entry name" value="ATP-grasp fold, A domain"/>
    <property type="match status" value="1"/>
</dbReference>
<dbReference type="FunFam" id="3.30.1490.20:FF:000010">
    <property type="entry name" value="Phosphoenolpyruvate synthase"/>
    <property type="match status" value="1"/>
</dbReference>
<reference evidence="19 20" key="1">
    <citation type="submission" date="2018-11" db="EMBL/GenBank/DDBJ databases">
        <title>Sequencing the genomes of 1000 actinobacteria strains.</title>
        <authorList>
            <person name="Klenk H.-P."/>
        </authorList>
    </citation>
    <scope>NUCLEOTIDE SEQUENCE [LARGE SCALE GENOMIC DNA]</scope>
    <source>
        <strain evidence="19 20">DSM 12652</strain>
    </source>
</reference>
<dbReference type="InterPro" id="IPR006319">
    <property type="entry name" value="PEP_synth"/>
</dbReference>
<feature type="domain" description="PEP-utilising enzyme C-terminal" evidence="18">
    <location>
        <begin position="491"/>
        <end position="795"/>
    </location>
</feature>
<dbReference type="Pfam" id="PF00391">
    <property type="entry name" value="PEP-utilizers"/>
    <property type="match status" value="1"/>
</dbReference>
<feature type="domain" description="Pyruvate phosphate dikinase AMP/ATP-binding" evidence="17">
    <location>
        <begin position="22"/>
        <end position="349"/>
    </location>
</feature>
<evidence type="ECO:0000259" key="17">
    <source>
        <dbReference type="Pfam" id="PF01326"/>
    </source>
</evidence>
<evidence type="ECO:0000256" key="11">
    <source>
        <dbReference type="ARBA" id="ARBA00022840"/>
    </source>
</evidence>
<evidence type="ECO:0000256" key="14">
    <source>
        <dbReference type="ARBA" id="ARBA00047700"/>
    </source>
</evidence>
<dbReference type="InterPro" id="IPR002192">
    <property type="entry name" value="PPDK_AMP/ATP-bd"/>
</dbReference>
<dbReference type="AlphaFoldDB" id="A0A3N2CZU2"/>
<evidence type="ECO:0000256" key="6">
    <source>
        <dbReference type="ARBA" id="ARBA00021623"/>
    </source>
</evidence>
<dbReference type="InterPro" id="IPR023151">
    <property type="entry name" value="PEP_util_CS"/>
</dbReference>
<dbReference type="Pfam" id="PF01326">
    <property type="entry name" value="PPDK_N"/>
    <property type="match status" value="1"/>
</dbReference>
<dbReference type="Gene3D" id="3.20.20.60">
    <property type="entry name" value="Phosphoenolpyruvate-binding domains"/>
    <property type="match status" value="1"/>
</dbReference>
<keyword evidence="11 15" id="KW-0067">ATP-binding</keyword>
<dbReference type="InterPro" id="IPR036637">
    <property type="entry name" value="Phosphohistidine_dom_sf"/>
</dbReference>
<dbReference type="FunFam" id="3.20.20.60:FF:000010">
    <property type="entry name" value="Phosphoenolpyruvate synthase"/>
    <property type="match status" value="1"/>
</dbReference>
<dbReference type="InterPro" id="IPR040442">
    <property type="entry name" value="Pyrv_kinase-like_dom_sf"/>
</dbReference>
<dbReference type="NCBIfam" id="TIGR01418">
    <property type="entry name" value="PEP_synth"/>
    <property type="match status" value="1"/>
</dbReference>
<comment type="cofactor">
    <cofactor evidence="1 15">
        <name>Mg(2+)</name>
        <dbReference type="ChEBI" id="CHEBI:18420"/>
    </cofactor>
</comment>
<evidence type="ECO:0000256" key="2">
    <source>
        <dbReference type="ARBA" id="ARBA00002988"/>
    </source>
</evidence>
<comment type="function">
    <text evidence="2 15">Catalyzes the phosphorylation of pyruvate to phosphoenolpyruvate.</text>
</comment>
<evidence type="ECO:0000313" key="20">
    <source>
        <dbReference type="Proteomes" id="UP000281738"/>
    </source>
</evidence>
<comment type="similarity">
    <text evidence="4 15">Belongs to the PEP-utilizing enzyme family.</text>
</comment>
<keyword evidence="19" id="KW-0670">Pyruvate</keyword>
<dbReference type="Gene3D" id="3.50.30.10">
    <property type="entry name" value="Phosphohistidine domain"/>
    <property type="match status" value="1"/>
</dbReference>